<sequence length="40" mass="4656">MHFYAIFLLLYLLCDVFNTICELCASLACLCPYFGKQVKF</sequence>
<reference evidence="2" key="1">
    <citation type="submission" date="2019-11" db="UniProtKB">
        <authorList>
            <consortium name="WormBaseParasite"/>
        </authorList>
    </citation>
    <scope>IDENTIFICATION</scope>
</reference>
<dbReference type="WBParaSite" id="MCU_000198-RA">
    <property type="protein sequence ID" value="MCU_000198-RA"/>
    <property type="gene ID" value="MCU_000198"/>
</dbReference>
<keyword evidence="1" id="KW-0732">Signal</keyword>
<feature type="signal peptide" evidence="1">
    <location>
        <begin position="1"/>
        <end position="16"/>
    </location>
</feature>
<protein>
    <submittedName>
        <fullName evidence="2">Nodule Cysteine-Rich (NCR) secreted peptide</fullName>
    </submittedName>
</protein>
<organism evidence="2">
    <name type="scientific">Mesocestoides corti</name>
    <name type="common">Flatworm</name>
    <dbReference type="NCBI Taxonomy" id="53468"/>
    <lineage>
        <taxon>Eukaryota</taxon>
        <taxon>Metazoa</taxon>
        <taxon>Spiralia</taxon>
        <taxon>Lophotrochozoa</taxon>
        <taxon>Platyhelminthes</taxon>
        <taxon>Cestoda</taxon>
        <taxon>Eucestoda</taxon>
        <taxon>Cyclophyllidea</taxon>
        <taxon>Mesocestoididae</taxon>
        <taxon>Mesocestoides</taxon>
    </lineage>
</organism>
<evidence type="ECO:0000313" key="2">
    <source>
        <dbReference type="WBParaSite" id="MCU_000198-RA"/>
    </source>
</evidence>
<dbReference type="AlphaFoldDB" id="A0A5K3EFP1"/>
<accession>A0A5K3EFP1</accession>
<feature type="chain" id="PRO_5024418381" evidence="1">
    <location>
        <begin position="17"/>
        <end position="40"/>
    </location>
</feature>
<proteinExistence type="predicted"/>
<name>A0A5K3EFP1_MESCO</name>
<evidence type="ECO:0000256" key="1">
    <source>
        <dbReference type="SAM" id="SignalP"/>
    </source>
</evidence>